<feature type="region of interest" description="Disordered" evidence="1">
    <location>
        <begin position="1"/>
        <end position="22"/>
    </location>
</feature>
<accession>A0ABQ2W241</accession>
<evidence type="ECO:0000313" key="3">
    <source>
        <dbReference type="Proteomes" id="UP000660675"/>
    </source>
</evidence>
<keyword evidence="3" id="KW-1185">Reference proteome</keyword>
<gene>
    <name evidence="2" type="ORF">GCM10015535_31240</name>
</gene>
<evidence type="ECO:0000256" key="1">
    <source>
        <dbReference type="SAM" id="MobiDB-lite"/>
    </source>
</evidence>
<proteinExistence type="predicted"/>
<reference evidence="3" key="1">
    <citation type="journal article" date="2019" name="Int. J. Syst. Evol. Microbiol.">
        <title>The Global Catalogue of Microorganisms (GCM) 10K type strain sequencing project: providing services to taxonomists for standard genome sequencing and annotation.</title>
        <authorList>
            <consortium name="The Broad Institute Genomics Platform"/>
            <consortium name="The Broad Institute Genome Sequencing Center for Infectious Disease"/>
            <person name="Wu L."/>
            <person name="Ma J."/>
        </authorList>
    </citation>
    <scope>NUCLEOTIDE SEQUENCE [LARGE SCALE GENOMIC DNA]</scope>
    <source>
        <strain evidence="3">JCM 4376</strain>
    </source>
</reference>
<protein>
    <recommendedName>
        <fullName evidence="4">Exo-alpha-sialidase</fullName>
    </recommendedName>
</protein>
<feature type="compositionally biased region" description="Basic and acidic residues" evidence="1">
    <location>
        <begin position="11"/>
        <end position="22"/>
    </location>
</feature>
<comment type="caution">
    <text evidence="2">The sequence shown here is derived from an EMBL/GenBank/DDBJ whole genome shotgun (WGS) entry which is preliminary data.</text>
</comment>
<organism evidence="2 3">
    <name type="scientific">Streptomyces gelaticus</name>
    <dbReference type="NCBI Taxonomy" id="285446"/>
    <lineage>
        <taxon>Bacteria</taxon>
        <taxon>Bacillati</taxon>
        <taxon>Actinomycetota</taxon>
        <taxon>Actinomycetes</taxon>
        <taxon>Kitasatosporales</taxon>
        <taxon>Streptomycetaceae</taxon>
        <taxon>Streptomyces</taxon>
    </lineage>
</organism>
<evidence type="ECO:0000313" key="2">
    <source>
        <dbReference type="EMBL" id="GGV85051.1"/>
    </source>
</evidence>
<evidence type="ECO:0008006" key="4">
    <source>
        <dbReference type="Google" id="ProtNLM"/>
    </source>
</evidence>
<dbReference type="EMBL" id="BMTF01000008">
    <property type="protein sequence ID" value="GGV85051.1"/>
    <property type="molecule type" value="Genomic_DNA"/>
</dbReference>
<name>A0ABQ2W241_9ACTN</name>
<dbReference type="Proteomes" id="UP000660675">
    <property type="component" value="Unassembled WGS sequence"/>
</dbReference>
<sequence length="100" mass="10980">MATRNKAGSHGSERDSRAADLETEHRVLMTLRVSRDSGRSWSRTTSLREGDPFIILSNPGRFPPCQCPRCCDSSAASHSALRPAVAEPEMAQRISHRTCG</sequence>